<accession>A0A417YN24</accession>
<dbReference type="GO" id="GO:0003998">
    <property type="term" value="F:acylphosphatase activity"/>
    <property type="evidence" value="ECO:0007669"/>
    <property type="project" value="UniProtKB-EC"/>
</dbReference>
<dbReference type="Pfam" id="PF00708">
    <property type="entry name" value="Acylphosphatase"/>
    <property type="match status" value="1"/>
</dbReference>
<dbReference type="InterPro" id="IPR036046">
    <property type="entry name" value="Acylphosphatase-like_dom_sf"/>
</dbReference>
<reference evidence="9 10" key="1">
    <citation type="journal article" date="2007" name="Int. J. Syst. Evol. Microbiol.">
        <title>Oceanobacillus profundus sp. nov., isolated from a deep-sea sediment core.</title>
        <authorList>
            <person name="Kim Y.G."/>
            <person name="Choi D.H."/>
            <person name="Hyun S."/>
            <person name="Cho B.C."/>
        </authorList>
    </citation>
    <scope>NUCLEOTIDE SEQUENCE [LARGE SCALE GENOMIC DNA]</scope>
    <source>
        <strain evidence="9 10">DSM 18246</strain>
    </source>
</reference>
<organism evidence="9 10">
    <name type="scientific">Oceanobacillus profundus</name>
    <dbReference type="NCBI Taxonomy" id="372463"/>
    <lineage>
        <taxon>Bacteria</taxon>
        <taxon>Bacillati</taxon>
        <taxon>Bacillota</taxon>
        <taxon>Bacilli</taxon>
        <taxon>Bacillales</taxon>
        <taxon>Bacillaceae</taxon>
        <taxon>Oceanobacillus</taxon>
    </lineage>
</organism>
<dbReference type="SUPFAM" id="SSF54975">
    <property type="entry name" value="Acylphosphatase/BLUF domain-like"/>
    <property type="match status" value="1"/>
</dbReference>
<dbReference type="Gene3D" id="3.30.70.100">
    <property type="match status" value="1"/>
</dbReference>
<gene>
    <name evidence="9" type="ORF">D1B32_00455</name>
</gene>
<dbReference type="PANTHER" id="PTHR47268:SF4">
    <property type="entry name" value="ACYLPHOSPHATASE"/>
    <property type="match status" value="1"/>
</dbReference>
<dbReference type="InterPro" id="IPR001792">
    <property type="entry name" value="Acylphosphatase-like_dom"/>
</dbReference>
<evidence type="ECO:0000259" key="8">
    <source>
        <dbReference type="PROSITE" id="PS51160"/>
    </source>
</evidence>
<feature type="active site" evidence="5">
    <location>
        <position position="36"/>
    </location>
</feature>
<evidence type="ECO:0000256" key="7">
    <source>
        <dbReference type="RuleBase" id="RU004168"/>
    </source>
</evidence>
<keyword evidence="10" id="KW-1185">Reference proteome</keyword>
<protein>
    <recommendedName>
        <fullName evidence="3 5">Acylphosphatase</fullName>
        <ecNumber evidence="2 5">3.6.1.7</ecNumber>
    </recommendedName>
</protein>
<dbReference type="PANTHER" id="PTHR47268">
    <property type="entry name" value="ACYLPHOSPHATASE"/>
    <property type="match status" value="1"/>
</dbReference>
<name>A0A417YN24_9BACI</name>
<comment type="similarity">
    <text evidence="1 7">Belongs to the acylphosphatase family.</text>
</comment>
<dbReference type="RefSeq" id="WP_118888320.1">
    <property type="nucleotide sequence ID" value="NZ_JAMAWL010000006.1"/>
</dbReference>
<dbReference type="InterPro" id="IPR017968">
    <property type="entry name" value="Acylphosphatase_CS"/>
</dbReference>
<feature type="active site" evidence="5">
    <location>
        <position position="18"/>
    </location>
</feature>
<comment type="catalytic activity">
    <reaction evidence="4 5 6">
        <text>an acyl phosphate + H2O = a carboxylate + phosphate + H(+)</text>
        <dbReference type="Rhea" id="RHEA:14965"/>
        <dbReference type="ChEBI" id="CHEBI:15377"/>
        <dbReference type="ChEBI" id="CHEBI:15378"/>
        <dbReference type="ChEBI" id="CHEBI:29067"/>
        <dbReference type="ChEBI" id="CHEBI:43474"/>
        <dbReference type="ChEBI" id="CHEBI:59918"/>
        <dbReference type="EC" id="3.6.1.7"/>
    </reaction>
</comment>
<evidence type="ECO:0000256" key="3">
    <source>
        <dbReference type="ARBA" id="ARBA00015991"/>
    </source>
</evidence>
<proteinExistence type="inferred from homology"/>
<evidence type="ECO:0000256" key="4">
    <source>
        <dbReference type="ARBA" id="ARBA00047645"/>
    </source>
</evidence>
<evidence type="ECO:0000256" key="2">
    <source>
        <dbReference type="ARBA" id="ARBA00012150"/>
    </source>
</evidence>
<dbReference type="Proteomes" id="UP000285456">
    <property type="component" value="Unassembled WGS sequence"/>
</dbReference>
<feature type="domain" description="Acylphosphatase-like" evidence="8">
    <location>
        <begin position="3"/>
        <end position="91"/>
    </location>
</feature>
<evidence type="ECO:0000313" key="9">
    <source>
        <dbReference type="EMBL" id="RHW35126.1"/>
    </source>
</evidence>
<dbReference type="EC" id="3.6.1.7" evidence="2 5"/>
<evidence type="ECO:0000256" key="6">
    <source>
        <dbReference type="RuleBase" id="RU000553"/>
    </source>
</evidence>
<dbReference type="OrthoDB" id="9808093at2"/>
<dbReference type="PROSITE" id="PS51160">
    <property type="entry name" value="ACYLPHOSPHATASE_3"/>
    <property type="match status" value="1"/>
</dbReference>
<dbReference type="AlphaFoldDB" id="A0A417YN24"/>
<dbReference type="PROSITE" id="PS00151">
    <property type="entry name" value="ACYLPHOSPHATASE_2"/>
    <property type="match status" value="1"/>
</dbReference>
<dbReference type="EMBL" id="QWEH01000001">
    <property type="protein sequence ID" value="RHW35126.1"/>
    <property type="molecule type" value="Genomic_DNA"/>
</dbReference>
<sequence>MKYVSVNVHGRVQGVGFRSFTQHRAVECNITGWVKNENDGSVHIEAQGNEEDMSRFLELIKKGPSRFANVRDMDVITLDEGPKFKAFKIKY</sequence>
<dbReference type="PROSITE" id="PS00150">
    <property type="entry name" value="ACYLPHOSPHATASE_1"/>
    <property type="match status" value="1"/>
</dbReference>
<evidence type="ECO:0000313" key="10">
    <source>
        <dbReference type="Proteomes" id="UP000285456"/>
    </source>
</evidence>
<dbReference type="PRINTS" id="PR00112">
    <property type="entry name" value="ACYLPHPHTASE"/>
</dbReference>
<keyword evidence="5 6" id="KW-0378">Hydrolase</keyword>
<comment type="caution">
    <text evidence="9">The sequence shown here is derived from an EMBL/GenBank/DDBJ whole genome shotgun (WGS) entry which is preliminary data.</text>
</comment>
<dbReference type="InterPro" id="IPR020456">
    <property type="entry name" value="Acylphosphatase"/>
</dbReference>
<evidence type="ECO:0000256" key="1">
    <source>
        <dbReference type="ARBA" id="ARBA00005614"/>
    </source>
</evidence>
<evidence type="ECO:0000256" key="5">
    <source>
        <dbReference type="PROSITE-ProRule" id="PRU00520"/>
    </source>
</evidence>